<dbReference type="PANTHER" id="PTHR37418:SF2">
    <property type="entry name" value="3-KETO-5-AMINOHEXANOATE CLEAVAGE ENZYME"/>
    <property type="match status" value="1"/>
</dbReference>
<dbReference type="RefSeq" id="WP_323326988.1">
    <property type="nucleotide sequence ID" value="NZ_JAYFSI010000002.1"/>
</dbReference>
<evidence type="ECO:0000313" key="5">
    <source>
        <dbReference type="EMBL" id="MEA5360656.1"/>
    </source>
</evidence>
<evidence type="ECO:0000256" key="1">
    <source>
        <dbReference type="ARBA" id="ARBA00001947"/>
    </source>
</evidence>
<keyword evidence="4" id="KW-0862">Zinc</keyword>
<comment type="cofactor">
    <cofactor evidence="1">
        <name>Zn(2+)</name>
        <dbReference type="ChEBI" id="CHEBI:29105"/>
    </cofactor>
</comment>
<name>A0ABU5R363_9PSEU</name>
<dbReference type="EMBL" id="JAYFSI010000002">
    <property type="protein sequence ID" value="MEA5360656.1"/>
    <property type="molecule type" value="Genomic_DNA"/>
</dbReference>
<keyword evidence="3" id="KW-0479">Metal-binding</keyword>
<dbReference type="Pfam" id="PF05853">
    <property type="entry name" value="BKACE"/>
    <property type="match status" value="1"/>
</dbReference>
<keyword evidence="6" id="KW-1185">Reference proteome</keyword>
<dbReference type="PANTHER" id="PTHR37418">
    <property type="entry name" value="3-KETO-5-AMINOHEXANOATE CLEAVAGE ENZYME-RELATED"/>
    <property type="match status" value="1"/>
</dbReference>
<dbReference type="Proteomes" id="UP001304298">
    <property type="component" value="Unassembled WGS sequence"/>
</dbReference>
<gene>
    <name evidence="5" type="ORF">VA596_13995</name>
</gene>
<comment type="caution">
    <text evidence="5">The sequence shown here is derived from an EMBL/GenBank/DDBJ whole genome shotgun (WGS) entry which is preliminary data.</text>
</comment>
<organism evidence="5 6">
    <name type="scientific">Amycolatopsis heterodermiae</name>
    <dbReference type="NCBI Taxonomy" id="3110235"/>
    <lineage>
        <taxon>Bacteria</taxon>
        <taxon>Bacillati</taxon>
        <taxon>Actinomycetota</taxon>
        <taxon>Actinomycetes</taxon>
        <taxon>Pseudonocardiales</taxon>
        <taxon>Pseudonocardiaceae</taxon>
        <taxon>Amycolatopsis</taxon>
    </lineage>
</organism>
<dbReference type="InterPro" id="IPR013785">
    <property type="entry name" value="Aldolase_TIM"/>
</dbReference>
<protein>
    <submittedName>
        <fullName evidence="5">3-keto-5-aminohexanoate cleavage protein</fullName>
    </submittedName>
</protein>
<reference evidence="5 6" key="1">
    <citation type="submission" date="2023-12" db="EMBL/GenBank/DDBJ databases">
        <title>Amycolatopsis sp. V23-08.</title>
        <authorList>
            <person name="Somphong A."/>
        </authorList>
    </citation>
    <scope>NUCLEOTIDE SEQUENCE [LARGE SCALE GENOMIC DNA]</scope>
    <source>
        <strain evidence="5 6">V23-08</strain>
    </source>
</reference>
<evidence type="ECO:0000256" key="4">
    <source>
        <dbReference type="ARBA" id="ARBA00022833"/>
    </source>
</evidence>
<sequence>MRAAEKVIITTAITGSVNIPSQSPYLPLSAAEVSKAALEAIAAGSAVVHLHARHPDGRPAFEPEVFDEILEPITAETDAVINITTGGASSMTMDQRLAAAHHVRPELASMNMGSMNFVYSGIADKVTEWKHDWEKPYVLNTYSHPFVNTFDKIEHTLRTLGAAGTRFEYECYDIGHLYSLAHFVEKGLAKPPLLIQGVFGVLGGIGADHANLEHMVRIADKLFGDDYQFSAFAAGRDQLAFGTHSAWLGGHVRVGLEDSLWIGKGKLAESNAQQVRKIRAVVEDMGKQIATPDEARAMLALRGATKENS</sequence>
<dbReference type="Gene3D" id="3.20.20.70">
    <property type="entry name" value="Aldolase class I"/>
    <property type="match status" value="1"/>
</dbReference>
<evidence type="ECO:0000256" key="2">
    <source>
        <dbReference type="ARBA" id="ARBA00022679"/>
    </source>
</evidence>
<evidence type="ECO:0000313" key="6">
    <source>
        <dbReference type="Proteomes" id="UP001304298"/>
    </source>
</evidence>
<evidence type="ECO:0000256" key="3">
    <source>
        <dbReference type="ARBA" id="ARBA00022723"/>
    </source>
</evidence>
<proteinExistence type="predicted"/>
<keyword evidence="2" id="KW-0808">Transferase</keyword>
<accession>A0ABU5R363</accession>
<dbReference type="InterPro" id="IPR008567">
    <property type="entry name" value="BKACE"/>
</dbReference>